<keyword evidence="13" id="KW-1185">Reference proteome</keyword>
<evidence type="ECO:0000256" key="9">
    <source>
        <dbReference type="RuleBase" id="RU000556"/>
    </source>
</evidence>
<comment type="function">
    <text evidence="6 8 9">Necessary for efficient RNA polymerase transcription elongation past template-encoded arresting sites. The arresting sites in DNA have the property of trapping a certain fraction of elongating RNA polymerases that pass through, resulting in locked ternary complexes. Cleavage of the nascent transcript by cleavage factors such as GreA or GreB allows the resumption of elongation from the new 3'terminus. GreA releases sequences of 2 to 3 nucleotides.</text>
</comment>
<dbReference type="PROSITE" id="PS00830">
    <property type="entry name" value="GREAB_2"/>
    <property type="match status" value="1"/>
</dbReference>
<dbReference type="Pfam" id="PF01272">
    <property type="entry name" value="GreA_GreB"/>
    <property type="match status" value="1"/>
</dbReference>
<dbReference type="PANTHER" id="PTHR30437">
    <property type="entry name" value="TRANSCRIPTION ELONGATION FACTOR GREA"/>
    <property type="match status" value="1"/>
</dbReference>
<evidence type="ECO:0000256" key="3">
    <source>
        <dbReference type="ARBA" id="ARBA00023015"/>
    </source>
</evidence>
<dbReference type="GO" id="GO:0003677">
    <property type="term" value="F:DNA binding"/>
    <property type="evidence" value="ECO:0007669"/>
    <property type="project" value="UniProtKB-UniRule"/>
</dbReference>
<evidence type="ECO:0000259" key="10">
    <source>
        <dbReference type="Pfam" id="PF01272"/>
    </source>
</evidence>
<evidence type="ECO:0000313" key="13">
    <source>
        <dbReference type="Proteomes" id="UP000317544"/>
    </source>
</evidence>
<evidence type="ECO:0000259" key="11">
    <source>
        <dbReference type="Pfam" id="PF03449"/>
    </source>
</evidence>
<dbReference type="GO" id="GO:0006354">
    <property type="term" value="P:DNA-templated transcription elongation"/>
    <property type="evidence" value="ECO:0007669"/>
    <property type="project" value="TreeGrafter"/>
</dbReference>
<feature type="domain" description="Transcription elongation factor GreA/GreB N-terminal" evidence="11">
    <location>
        <begin position="6"/>
        <end position="75"/>
    </location>
</feature>
<dbReference type="RefSeq" id="WP_158344985.1">
    <property type="nucleotide sequence ID" value="NZ_AP019379.1"/>
</dbReference>
<dbReference type="HAMAP" id="MF_00105">
    <property type="entry name" value="GreA_GreB"/>
    <property type="match status" value="1"/>
</dbReference>
<dbReference type="Proteomes" id="UP000317544">
    <property type="component" value="Chromosome"/>
</dbReference>
<dbReference type="InterPro" id="IPR001437">
    <property type="entry name" value="Tscrpt_elong_fac_GreA/B_C"/>
</dbReference>
<comment type="similarity">
    <text evidence="1 8 9">Belongs to the GreA/GreB family.</text>
</comment>
<keyword evidence="4 8" id="KW-0238">DNA-binding</keyword>
<dbReference type="NCBIfam" id="NF001261">
    <property type="entry name" value="PRK00226.1-2"/>
    <property type="match status" value="1"/>
</dbReference>
<dbReference type="Gene3D" id="1.10.287.180">
    <property type="entry name" value="Transcription elongation factor, GreA/GreB, N-terminal domain"/>
    <property type="match status" value="1"/>
</dbReference>
<dbReference type="InterPro" id="IPR036953">
    <property type="entry name" value="GreA/GreB_C_sf"/>
</dbReference>
<dbReference type="NCBIfam" id="NF001263">
    <property type="entry name" value="PRK00226.1-4"/>
    <property type="match status" value="1"/>
</dbReference>
<dbReference type="InterPro" id="IPR023459">
    <property type="entry name" value="Tscrpt_elong_fac_GreA/B_fam"/>
</dbReference>
<evidence type="ECO:0000256" key="8">
    <source>
        <dbReference type="HAMAP-Rule" id="MF_00105"/>
    </source>
</evidence>
<dbReference type="PROSITE" id="PS00829">
    <property type="entry name" value="GREAB_1"/>
    <property type="match status" value="1"/>
</dbReference>
<dbReference type="EMBL" id="AP019379">
    <property type="protein sequence ID" value="BBI01302.1"/>
    <property type="molecule type" value="Genomic_DNA"/>
</dbReference>
<feature type="domain" description="Transcription elongation factor GreA/GreB C-terminal" evidence="10">
    <location>
        <begin position="85"/>
        <end position="157"/>
    </location>
</feature>
<dbReference type="SUPFAM" id="SSF54534">
    <property type="entry name" value="FKBP-like"/>
    <property type="match status" value="1"/>
</dbReference>
<evidence type="ECO:0000256" key="1">
    <source>
        <dbReference type="ARBA" id="ARBA00008213"/>
    </source>
</evidence>
<dbReference type="GO" id="GO:0003746">
    <property type="term" value="F:translation elongation factor activity"/>
    <property type="evidence" value="ECO:0007669"/>
    <property type="project" value="UniProtKB-KW"/>
</dbReference>
<reference evidence="12 13" key="1">
    <citation type="journal article" date="2019" name="Proc. Natl. Acad. Sci. U.S.A.">
        <title>Exaggeration and cooption of innate immunity for social defense.</title>
        <authorList>
            <person name="Kutsukake M."/>
            <person name="Moriyama M."/>
            <person name="Shigenobu S."/>
            <person name="Meng X.-Y."/>
            <person name="Nikoh N."/>
            <person name="Noda C."/>
            <person name="Kobayashi S."/>
            <person name="Fukatsu T."/>
        </authorList>
    </citation>
    <scope>NUCLEOTIDE SEQUENCE [LARGE SCALE GENOMIC DNA]</scope>
    <source>
        <strain evidence="12 13">Nmo</strain>
    </source>
</reference>
<dbReference type="SUPFAM" id="SSF46557">
    <property type="entry name" value="GreA transcript cleavage protein, N-terminal domain"/>
    <property type="match status" value="1"/>
</dbReference>
<evidence type="ECO:0000256" key="7">
    <source>
        <dbReference type="ARBA" id="ARBA00030776"/>
    </source>
</evidence>
<evidence type="ECO:0000256" key="4">
    <source>
        <dbReference type="ARBA" id="ARBA00023125"/>
    </source>
</evidence>
<dbReference type="InterPro" id="IPR028624">
    <property type="entry name" value="Tscrpt_elong_fac_GreA/B"/>
</dbReference>
<proteinExistence type="inferred from homology"/>
<dbReference type="InterPro" id="IPR006359">
    <property type="entry name" value="Tscrpt_elong_fac_GreA"/>
</dbReference>
<evidence type="ECO:0000256" key="2">
    <source>
        <dbReference type="ARBA" id="ARBA00013729"/>
    </source>
</evidence>
<gene>
    <name evidence="8 12" type="primary">greA</name>
    <name evidence="12" type="ORF">BUCNMO_298</name>
</gene>
<dbReference type="OrthoDB" id="9808774at2"/>
<name>A0A455TAF7_9GAMM</name>
<dbReference type="InterPro" id="IPR022691">
    <property type="entry name" value="Tscrpt_elong_fac_GreA/B_N"/>
</dbReference>
<dbReference type="PIRSF" id="PIRSF006092">
    <property type="entry name" value="GreA_GreB"/>
    <property type="match status" value="1"/>
</dbReference>
<organism evidence="12 13">
    <name type="scientific">Buchnera aphidicola</name>
    <name type="common">Nipponaphis monzeni</name>
    <dbReference type="NCBI Taxonomy" id="2495405"/>
    <lineage>
        <taxon>Bacteria</taxon>
        <taxon>Pseudomonadati</taxon>
        <taxon>Pseudomonadota</taxon>
        <taxon>Gammaproteobacteria</taxon>
        <taxon>Enterobacterales</taxon>
        <taxon>Erwiniaceae</taxon>
        <taxon>Buchnera</taxon>
    </lineage>
</organism>
<keyword evidence="5 8" id="KW-0804">Transcription</keyword>
<dbReference type="PANTHER" id="PTHR30437:SF4">
    <property type="entry name" value="TRANSCRIPTION ELONGATION FACTOR GREA"/>
    <property type="match status" value="1"/>
</dbReference>
<sequence>MTNLFPMTLRGAYKLRKELEELKNNKRPKIIRSIKIAREHGDLKENAEYQAAREEQSFCEGRIQDIEAKLSNAQIIDISKISNVGKIIFGVTITILDVRNKKTFIYQIVGHDESDCKNKLLSIHSPLARGLIGKYVGDIVQINTPKGNIEFEILAVEHI</sequence>
<dbReference type="InterPro" id="IPR036805">
    <property type="entry name" value="Tscrpt_elong_fac_GreA/B_N_sf"/>
</dbReference>
<evidence type="ECO:0000313" key="12">
    <source>
        <dbReference type="EMBL" id="BBI01302.1"/>
    </source>
</evidence>
<keyword evidence="3 8" id="KW-0805">Transcription regulation</keyword>
<dbReference type="GO" id="GO:0032784">
    <property type="term" value="P:regulation of DNA-templated transcription elongation"/>
    <property type="evidence" value="ECO:0007669"/>
    <property type="project" value="UniProtKB-UniRule"/>
</dbReference>
<dbReference type="FunFam" id="1.10.287.180:FF:000001">
    <property type="entry name" value="Transcription elongation factor GreA"/>
    <property type="match status" value="1"/>
</dbReference>
<evidence type="ECO:0000256" key="6">
    <source>
        <dbReference type="ARBA" id="ARBA00024916"/>
    </source>
</evidence>
<dbReference type="FunFam" id="3.10.50.30:FF:000001">
    <property type="entry name" value="Transcription elongation factor GreA"/>
    <property type="match status" value="1"/>
</dbReference>
<dbReference type="AlphaFoldDB" id="A0A455TAF7"/>
<dbReference type="InterPro" id="IPR018151">
    <property type="entry name" value="TF_GreA/GreB_CS"/>
</dbReference>
<keyword evidence="12" id="KW-0648">Protein biosynthesis</keyword>
<dbReference type="NCBIfam" id="TIGR01462">
    <property type="entry name" value="greA"/>
    <property type="match status" value="1"/>
</dbReference>
<dbReference type="Pfam" id="PF03449">
    <property type="entry name" value="GreA_GreB_N"/>
    <property type="match status" value="1"/>
</dbReference>
<evidence type="ECO:0000256" key="5">
    <source>
        <dbReference type="ARBA" id="ARBA00023163"/>
    </source>
</evidence>
<keyword evidence="12" id="KW-0251">Elongation factor</keyword>
<dbReference type="Gene3D" id="3.10.50.30">
    <property type="entry name" value="Transcription elongation factor, GreA/GreB, C-terminal domain"/>
    <property type="match status" value="1"/>
</dbReference>
<dbReference type="GO" id="GO:0070063">
    <property type="term" value="F:RNA polymerase binding"/>
    <property type="evidence" value="ECO:0007669"/>
    <property type="project" value="InterPro"/>
</dbReference>
<accession>A0A455TAF7</accession>
<dbReference type="NCBIfam" id="NF001264">
    <property type="entry name" value="PRK00226.1-5"/>
    <property type="match status" value="1"/>
</dbReference>
<protein>
    <recommendedName>
        <fullName evidence="2 8">Transcription elongation factor GreA</fullName>
    </recommendedName>
    <alternativeName>
        <fullName evidence="7 8">Transcript cleavage factor GreA</fullName>
    </alternativeName>
</protein>